<reference evidence="1" key="1">
    <citation type="journal article" date="2021" name="PeerJ">
        <title>Extensive microbial diversity within the chicken gut microbiome revealed by metagenomics and culture.</title>
        <authorList>
            <person name="Gilroy R."/>
            <person name="Ravi A."/>
            <person name="Getino M."/>
            <person name="Pursley I."/>
            <person name="Horton D.L."/>
            <person name="Alikhan N.F."/>
            <person name="Baker D."/>
            <person name="Gharbi K."/>
            <person name="Hall N."/>
            <person name="Watson M."/>
            <person name="Adriaenssens E.M."/>
            <person name="Foster-Nyarko E."/>
            <person name="Jarju S."/>
            <person name="Secka A."/>
            <person name="Antonio M."/>
            <person name="Oren A."/>
            <person name="Chaudhuri R.R."/>
            <person name="La Ragione R."/>
            <person name="Hildebrand F."/>
            <person name="Pallen M.J."/>
        </authorList>
    </citation>
    <scope>NUCLEOTIDE SEQUENCE</scope>
    <source>
        <strain evidence="1">G4-2901</strain>
    </source>
</reference>
<keyword evidence="1" id="KW-0255">Endonuclease</keyword>
<comment type="caution">
    <text evidence="1">The sequence shown here is derived from an EMBL/GenBank/DDBJ whole genome shotgun (WGS) entry which is preliminary data.</text>
</comment>
<evidence type="ECO:0000313" key="2">
    <source>
        <dbReference type="Proteomes" id="UP000783796"/>
    </source>
</evidence>
<protein>
    <submittedName>
        <fullName evidence="1">HpaII family restriction endonuclease</fullName>
        <ecNumber evidence="1">3.1.21.-</ecNumber>
    </submittedName>
</protein>
<sequence>MKGTKISNLQESMSYADITPTLLNASSATTFTFEVCGGQFDDNVADSINSINGKGCVIKRIKAILQTGAELKFSSVPNPIFDNNLRMIDSNLPEIIGWMLADCYVQKNMNIKEAAKRISKDNPLNYNLSQGHDHYGYKIKSLMVATALGMLPSKTWSGRYEATGGYLVVKNDGDIICFHLYDRNLLEDYLLNNTKFETPSKSRYNMGEVYRNEDKYYFNLVLQIRFL</sequence>
<dbReference type="Proteomes" id="UP000783796">
    <property type="component" value="Unassembled WGS sequence"/>
</dbReference>
<evidence type="ECO:0000313" key="1">
    <source>
        <dbReference type="EMBL" id="MBU3839175.1"/>
    </source>
</evidence>
<organism evidence="1 2">
    <name type="scientific">Candidatus Phocaeicola faecigallinarum</name>
    <dbReference type="NCBI Taxonomy" id="2838732"/>
    <lineage>
        <taxon>Bacteria</taxon>
        <taxon>Pseudomonadati</taxon>
        <taxon>Bacteroidota</taxon>
        <taxon>Bacteroidia</taxon>
        <taxon>Bacteroidales</taxon>
        <taxon>Bacteroidaceae</taxon>
        <taxon>Phocaeicola</taxon>
    </lineage>
</organism>
<gene>
    <name evidence="1" type="ORF">H9777_12875</name>
</gene>
<dbReference type="GO" id="GO:0016787">
    <property type="term" value="F:hydrolase activity"/>
    <property type="evidence" value="ECO:0007669"/>
    <property type="project" value="UniProtKB-KW"/>
</dbReference>
<dbReference type="GO" id="GO:0004519">
    <property type="term" value="F:endonuclease activity"/>
    <property type="evidence" value="ECO:0007669"/>
    <property type="project" value="UniProtKB-KW"/>
</dbReference>
<dbReference type="InterPro" id="IPR019062">
    <property type="entry name" value="Restrct_endonuc_II_HpaII"/>
</dbReference>
<proteinExistence type="predicted"/>
<keyword evidence="1" id="KW-0378">Hydrolase</keyword>
<accession>A0A948WXU6</accession>
<dbReference type="Pfam" id="PF09561">
    <property type="entry name" value="RE_HpaII"/>
    <property type="match status" value="1"/>
</dbReference>
<reference evidence="1" key="2">
    <citation type="submission" date="2021-04" db="EMBL/GenBank/DDBJ databases">
        <authorList>
            <person name="Gilroy R."/>
        </authorList>
    </citation>
    <scope>NUCLEOTIDE SEQUENCE</scope>
    <source>
        <strain evidence="1">G4-2901</strain>
    </source>
</reference>
<dbReference type="AlphaFoldDB" id="A0A948WXU6"/>
<name>A0A948WXU6_9BACT</name>
<dbReference type="EC" id="3.1.21.-" evidence="1"/>
<keyword evidence="1" id="KW-0540">Nuclease</keyword>
<dbReference type="EMBL" id="JAHLFW010000108">
    <property type="protein sequence ID" value="MBU3839175.1"/>
    <property type="molecule type" value="Genomic_DNA"/>
</dbReference>